<keyword evidence="3" id="KW-1185">Reference proteome</keyword>
<evidence type="ECO:0000313" key="2">
    <source>
        <dbReference type="EMBL" id="EJF76421.1"/>
    </source>
</evidence>
<dbReference type="HOGENOM" id="CLU_221478_0_0_5"/>
<evidence type="ECO:0000313" key="3">
    <source>
        <dbReference type="Proteomes" id="UP000008748"/>
    </source>
</evidence>
<dbReference type="EMBL" id="AIMC01000020">
    <property type="protein sequence ID" value="EJF76421.1"/>
    <property type="molecule type" value="Genomic_DNA"/>
</dbReference>
<gene>
    <name evidence="1" type="ORF">ME7_00961</name>
    <name evidence="2" type="ORF">ME7_00965</name>
</gene>
<dbReference type="AlphaFoldDB" id="J0PV15"/>
<protein>
    <submittedName>
        <fullName evidence="2">Uncharacterized protein</fullName>
    </submittedName>
</protein>
<evidence type="ECO:0000313" key="1">
    <source>
        <dbReference type="EMBL" id="EJF76417.1"/>
    </source>
</evidence>
<reference evidence="2 3" key="1">
    <citation type="submission" date="2012-03" db="EMBL/GenBank/DDBJ databases">
        <title>The Genome Sequence of Bartonella birtlesii LL-WM9.</title>
        <authorList>
            <consortium name="The Broad Institute Genome Sequencing Platform"/>
            <consortium name="The Broad Institute Genome Sequencing Center for Infectious Disease"/>
            <person name="Feldgarden M."/>
            <person name="Kirby J."/>
            <person name="Kosoy M."/>
            <person name="Birtles R."/>
            <person name="Probert W.S."/>
            <person name="Chiaraviglio L."/>
            <person name="Young S.K."/>
            <person name="Zeng Q."/>
            <person name="Gargeya S."/>
            <person name="Fitzgerald M."/>
            <person name="Haas B."/>
            <person name="Abouelleil A."/>
            <person name="Alvarado L."/>
            <person name="Arachchi H.M."/>
            <person name="Berlin A."/>
            <person name="Chapman S.B."/>
            <person name="Gearin G."/>
            <person name="Goldberg J."/>
            <person name="Griggs A."/>
            <person name="Gujja S."/>
            <person name="Hansen M."/>
            <person name="Heiman D."/>
            <person name="Howarth C."/>
            <person name="Larimer J."/>
            <person name="Lui A."/>
            <person name="MacDonald P.J.P."/>
            <person name="McCowen C."/>
            <person name="Montmayeur A."/>
            <person name="Murphy C."/>
            <person name="Neiman D."/>
            <person name="Pearson M."/>
            <person name="Priest M."/>
            <person name="Roberts A."/>
            <person name="Saif S."/>
            <person name="Shea T."/>
            <person name="Sisk P."/>
            <person name="Stolte C."/>
            <person name="Sykes S."/>
            <person name="Wortman J."/>
            <person name="Nusbaum C."/>
            <person name="Birren B."/>
        </authorList>
    </citation>
    <scope>NUCLEOTIDE SEQUENCE [LARGE SCALE GENOMIC DNA]</scope>
    <source>
        <strain evidence="2 3">LL-WM9</strain>
    </source>
</reference>
<comment type="caution">
    <text evidence="2">The sequence shown here is derived from an EMBL/GenBank/DDBJ whole genome shotgun (WGS) entry which is preliminary data.</text>
</comment>
<sequence length="29" mass="3551">MKKQQAKQVTAEKLKSYYEESYRLTPRFV</sequence>
<name>J0PV15_9HYPH</name>
<dbReference type="EMBL" id="AIMC01000020">
    <property type="protein sequence ID" value="EJF76417.1"/>
    <property type="molecule type" value="Genomic_DNA"/>
</dbReference>
<organism evidence="2 3">
    <name type="scientific">Bartonella birtlesii LL-WM9</name>
    <dbReference type="NCBI Taxonomy" id="1094552"/>
    <lineage>
        <taxon>Bacteria</taxon>
        <taxon>Pseudomonadati</taxon>
        <taxon>Pseudomonadota</taxon>
        <taxon>Alphaproteobacteria</taxon>
        <taxon>Hyphomicrobiales</taxon>
        <taxon>Bartonellaceae</taxon>
        <taxon>Bartonella</taxon>
    </lineage>
</organism>
<accession>J0PV15</accession>
<proteinExistence type="predicted"/>
<dbReference type="Proteomes" id="UP000008748">
    <property type="component" value="Unassembled WGS sequence"/>
</dbReference>